<dbReference type="AlphaFoldDB" id="A0A3M8Q2V0"/>
<protein>
    <submittedName>
        <fullName evidence="3">DUF2489 domain-containing protein</fullName>
    </submittedName>
</protein>
<dbReference type="EMBL" id="RIZG01000005">
    <property type="protein sequence ID" value="RNF50448.1"/>
    <property type="molecule type" value="Genomic_DNA"/>
</dbReference>
<organism evidence="3 4">
    <name type="scientific">Marinomonas hwangdonensis</name>
    <dbReference type="NCBI Taxonomy" id="1053647"/>
    <lineage>
        <taxon>Bacteria</taxon>
        <taxon>Pseudomonadati</taxon>
        <taxon>Pseudomonadota</taxon>
        <taxon>Gammaproteobacteria</taxon>
        <taxon>Oceanospirillales</taxon>
        <taxon>Oceanospirillaceae</taxon>
        <taxon>Marinomonas</taxon>
    </lineage>
</organism>
<evidence type="ECO:0000313" key="4">
    <source>
        <dbReference type="Proteomes" id="UP000280507"/>
    </source>
</evidence>
<dbReference type="InterPro" id="IPR019617">
    <property type="entry name" value="DUF2489"/>
</dbReference>
<feature type="transmembrane region" description="Helical" evidence="1">
    <location>
        <begin position="6"/>
        <end position="24"/>
    </location>
</feature>
<keyword evidence="1" id="KW-0472">Membrane</keyword>
<proteinExistence type="predicted"/>
<feature type="domain" description="DUF2489" evidence="2">
    <location>
        <begin position="17"/>
        <end position="142"/>
    </location>
</feature>
<dbReference type="OrthoDB" id="5740155at2"/>
<dbReference type="Proteomes" id="UP000280507">
    <property type="component" value="Unassembled WGS sequence"/>
</dbReference>
<reference evidence="3 4" key="1">
    <citation type="journal article" date="2012" name="Int. J. Syst. Evol. Microbiol.">
        <title>Marinomonas hwangdonensis sp. nov., isolated from seawater.</title>
        <authorList>
            <person name="Jung Y.T."/>
            <person name="Oh T.K."/>
            <person name="Yoon J.H."/>
        </authorList>
    </citation>
    <scope>NUCLEOTIDE SEQUENCE [LARGE SCALE GENOMIC DNA]</scope>
    <source>
        <strain evidence="3 4">HDW-15</strain>
    </source>
</reference>
<dbReference type="RefSeq" id="WP_123095734.1">
    <property type="nucleotide sequence ID" value="NZ_RIZG01000005.1"/>
</dbReference>
<keyword evidence="4" id="KW-1185">Reference proteome</keyword>
<dbReference type="Pfam" id="PF10675">
    <property type="entry name" value="DUF2489"/>
    <property type="match status" value="1"/>
</dbReference>
<accession>A0A3M8Q2V0</accession>
<comment type="caution">
    <text evidence="3">The sequence shown here is derived from an EMBL/GenBank/DDBJ whole genome shotgun (WGS) entry which is preliminary data.</text>
</comment>
<sequence>MSFDAFLIALLCSLVVIVISLWFIRQQLKLSQVREEKIRAGEARYEEERQKRVDSIRVLLMAAGSNELNWVEASIRIKHLLDQLGVNLADHEDISAFYIMTEKTAHIPTHEQWKDLPKLAKDKFLKEMQAYEQEHGEHLLRAKSSLMSYSL</sequence>
<evidence type="ECO:0000313" key="3">
    <source>
        <dbReference type="EMBL" id="RNF50448.1"/>
    </source>
</evidence>
<evidence type="ECO:0000259" key="2">
    <source>
        <dbReference type="Pfam" id="PF10675"/>
    </source>
</evidence>
<keyword evidence="1" id="KW-1133">Transmembrane helix</keyword>
<gene>
    <name evidence="3" type="ORF">EBI00_09675</name>
</gene>
<name>A0A3M8Q2V0_9GAMM</name>
<keyword evidence="1" id="KW-0812">Transmembrane</keyword>
<evidence type="ECO:0000256" key="1">
    <source>
        <dbReference type="SAM" id="Phobius"/>
    </source>
</evidence>